<keyword evidence="3" id="KW-1185">Reference proteome</keyword>
<protein>
    <submittedName>
        <fullName evidence="2">Uncharacterized protein</fullName>
    </submittedName>
</protein>
<gene>
    <name evidence="2" type="ORF">DPMN_100178</name>
</gene>
<feature type="region of interest" description="Disordered" evidence="1">
    <location>
        <begin position="1"/>
        <end position="25"/>
    </location>
</feature>
<dbReference type="AlphaFoldDB" id="A0A9D4LH04"/>
<dbReference type="EMBL" id="JAIWYP010000003">
    <property type="protein sequence ID" value="KAH3857568.1"/>
    <property type="molecule type" value="Genomic_DNA"/>
</dbReference>
<dbReference type="Proteomes" id="UP000828390">
    <property type="component" value="Unassembled WGS sequence"/>
</dbReference>
<name>A0A9D4LH04_DREPO</name>
<organism evidence="2 3">
    <name type="scientific">Dreissena polymorpha</name>
    <name type="common">Zebra mussel</name>
    <name type="synonym">Mytilus polymorpha</name>
    <dbReference type="NCBI Taxonomy" id="45954"/>
    <lineage>
        <taxon>Eukaryota</taxon>
        <taxon>Metazoa</taxon>
        <taxon>Spiralia</taxon>
        <taxon>Lophotrochozoa</taxon>
        <taxon>Mollusca</taxon>
        <taxon>Bivalvia</taxon>
        <taxon>Autobranchia</taxon>
        <taxon>Heteroconchia</taxon>
        <taxon>Euheterodonta</taxon>
        <taxon>Imparidentia</taxon>
        <taxon>Neoheterodontei</taxon>
        <taxon>Myida</taxon>
        <taxon>Dreissenoidea</taxon>
        <taxon>Dreissenidae</taxon>
        <taxon>Dreissena</taxon>
    </lineage>
</organism>
<evidence type="ECO:0000313" key="3">
    <source>
        <dbReference type="Proteomes" id="UP000828390"/>
    </source>
</evidence>
<accession>A0A9D4LH04</accession>
<proteinExistence type="predicted"/>
<comment type="caution">
    <text evidence="2">The sequence shown here is derived from an EMBL/GenBank/DDBJ whole genome shotgun (WGS) entry which is preliminary data.</text>
</comment>
<sequence>MKKDSKQYLYHSSVDDASETDEIRSSEISELVPGIDVDSIRLISRRLLTPAGGVSNFLLQGSMSSGISLQ</sequence>
<evidence type="ECO:0000313" key="2">
    <source>
        <dbReference type="EMBL" id="KAH3857568.1"/>
    </source>
</evidence>
<evidence type="ECO:0000256" key="1">
    <source>
        <dbReference type="SAM" id="MobiDB-lite"/>
    </source>
</evidence>
<reference evidence="2" key="2">
    <citation type="submission" date="2020-11" db="EMBL/GenBank/DDBJ databases">
        <authorList>
            <person name="McCartney M.A."/>
            <person name="Auch B."/>
            <person name="Kono T."/>
            <person name="Mallez S."/>
            <person name="Becker A."/>
            <person name="Gohl D.M."/>
            <person name="Silverstein K.A.T."/>
            <person name="Koren S."/>
            <person name="Bechman K.B."/>
            <person name="Herman A."/>
            <person name="Abrahante J.E."/>
            <person name="Garbe J."/>
        </authorList>
    </citation>
    <scope>NUCLEOTIDE SEQUENCE</scope>
    <source>
        <strain evidence="2">Duluth1</strain>
        <tissue evidence="2">Whole animal</tissue>
    </source>
</reference>
<reference evidence="2" key="1">
    <citation type="journal article" date="2019" name="bioRxiv">
        <title>The Genome of the Zebra Mussel, Dreissena polymorpha: A Resource for Invasive Species Research.</title>
        <authorList>
            <person name="McCartney M.A."/>
            <person name="Auch B."/>
            <person name="Kono T."/>
            <person name="Mallez S."/>
            <person name="Zhang Y."/>
            <person name="Obille A."/>
            <person name="Becker A."/>
            <person name="Abrahante J.E."/>
            <person name="Garbe J."/>
            <person name="Badalamenti J.P."/>
            <person name="Herman A."/>
            <person name="Mangelson H."/>
            <person name="Liachko I."/>
            <person name="Sullivan S."/>
            <person name="Sone E.D."/>
            <person name="Koren S."/>
            <person name="Silverstein K.A.T."/>
            <person name="Beckman K.B."/>
            <person name="Gohl D.M."/>
        </authorList>
    </citation>
    <scope>NUCLEOTIDE SEQUENCE</scope>
    <source>
        <strain evidence="2">Duluth1</strain>
        <tissue evidence="2">Whole animal</tissue>
    </source>
</reference>